<dbReference type="PROSITE" id="PS51296">
    <property type="entry name" value="RIESKE"/>
    <property type="match status" value="1"/>
</dbReference>
<organism evidence="8 9">
    <name type="scientific">Corallococcus macrosporus DSM 14697</name>
    <dbReference type="NCBI Taxonomy" id="1189310"/>
    <lineage>
        <taxon>Bacteria</taxon>
        <taxon>Pseudomonadati</taxon>
        <taxon>Myxococcota</taxon>
        <taxon>Myxococcia</taxon>
        <taxon>Myxococcales</taxon>
        <taxon>Cystobacterineae</taxon>
        <taxon>Myxococcaceae</taxon>
        <taxon>Corallococcus</taxon>
    </lineage>
</organism>
<dbReference type="EMBL" id="CP022203">
    <property type="protein sequence ID" value="ATB50611.1"/>
    <property type="molecule type" value="Genomic_DNA"/>
</dbReference>
<evidence type="ECO:0000256" key="3">
    <source>
        <dbReference type="ARBA" id="ARBA00023004"/>
    </source>
</evidence>
<dbReference type="KEGG" id="mmas:MYMAC_006267"/>
<dbReference type="Proteomes" id="UP000217343">
    <property type="component" value="Chromosome"/>
</dbReference>
<dbReference type="InterPro" id="IPR005805">
    <property type="entry name" value="Rieske_Fe-S_prot_C"/>
</dbReference>
<dbReference type="GO" id="GO:0046872">
    <property type="term" value="F:metal ion binding"/>
    <property type="evidence" value="ECO:0007669"/>
    <property type="project" value="UniProtKB-KW"/>
</dbReference>
<dbReference type="InterPro" id="IPR036922">
    <property type="entry name" value="Rieske_2Fe-2S_sf"/>
</dbReference>
<keyword evidence="1" id="KW-0001">2Fe-2S</keyword>
<keyword evidence="4" id="KW-0411">Iron-sulfur</keyword>
<sequence length="179" mass="18529">MKRLPPRPCPLSTTGEVDRRAALHALLKGTCALAAFGAGCGDGWREAVVLDPPDAGGPGPACAVPPVPGPPGADWVEVSLADHPALAAPGGASEVRVPRALLDVVVVHASPGCYTALWRICTHGDCVVSWVPEDGVMECPCHGSRFTQGGQVLNGPATRPLAAFPVVRQGDSLFIHRPR</sequence>
<evidence type="ECO:0000256" key="5">
    <source>
        <dbReference type="ARBA" id="ARBA00023157"/>
    </source>
</evidence>
<dbReference type="InterPro" id="IPR014349">
    <property type="entry name" value="Rieske_Fe-S_prot"/>
</dbReference>
<evidence type="ECO:0000256" key="6">
    <source>
        <dbReference type="ARBA" id="ARBA00034078"/>
    </source>
</evidence>
<keyword evidence="2" id="KW-0479">Metal-binding</keyword>
<dbReference type="Pfam" id="PF00355">
    <property type="entry name" value="Rieske"/>
    <property type="match status" value="1"/>
</dbReference>
<proteinExistence type="predicted"/>
<evidence type="ECO:0000256" key="4">
    <source>
        <dbReference type="ARBA" id="ARBA00023014"/>
    </source>
</evidence>
<dbReference type="CDD" id="cd03467">
    <property type="entry name" value="Rieske"/>
    <property type="match status" value="1"/>
</dbReference>
<comment type="cofactor">
    <cofactor evidence="6">
        <name>[2Fe-2S] cluster</name>
        <dbReference type="ChEBI" id="CHEBI:190135"/>
    </cofactor>
</comment>
<dbReference type="PRINTS" id="PR00162">
    <property type="entry name" value="RIESKE"/>
</dbReference>
<keyword evidence="3" id="KW-0408">Iron</keyword>
<evidence type="ECO:0000313" key="8">
    <source>
        <dbReference type="EMBL" id="ATB50611.1"/>
    </source>
</evidence>
<dbReference type="PANTHER" id="PTHR10134">
    <property type="entry name" value="CYTOCHROME B-C1 COMPLEX SUBUNIT RIESKE, MITOCHONDRIAL"/>
    <property type="match status" value="1"/>
</dbReference>
<dbReference type="AlphaFoldDB" id="A0A250K4S5"/>
<name>A0A250K4S5_9BACT</name>
<protein>
    <submittedName>
        <fullName evidence="8">(2Fe-2S)-binding protein</fullName>
    </submittedName>
</protein>
<dbReference type="SUPFAM" id="SSF50022">
    <property type="entry name" value="ISP domain"/>
    <property type="match status" value="1"/>
</dbReference>
<dbReference type="GO" id="GO:0016020">
    <property type="term" value="C:membrane"/>
    <property type="evidence" value="ECO:0007669"/>
    <property type="project" value="InterPro"/>
</dbReference>
<dbReference type="InterPro" id="IPR017941">
    <property type="entry name" value="Rieske_2Fe-2S"/>
</dbReference>
<dbReference type="Gene3D" id="2.102.10.10">
    <property type="entry name" value="Rieske [2Fe-2S] iron-sulphur domain"/>
    <property type="match status" value="1"/>
</dbReference>
<accession>A0A250K4S5</accession>
<reference evidence="8 9" key="1">
    <citation type="submission" date="2017-06" db="EMBL/GenBank/DDBJ databases">
        <title>Sequencing and comparative analysis of myxobacterial genomes.</title>
        <authorList>
            <person name="Rupp O."/>
            <person name="Goesmann A."/>
            <person name="Sogaard-Andersen L."/>
        </authorList>
    </citation>
    <scope>NUCLEOTIDE SEQUENCE [LARGE SCALE GENOMIC DNA]</scope>
    <source>
        <strain evidence="8 9">DSM 14697</strain>
    </source>
</reference>
<keyword evidence="9" id="KW-1185">Reference proteome</keyword>
<evidence type="ECO:0000259" key="7">
    <source>
        <dbReference type="PROSITE" id="PS51296"/>
    </source>
</evidence>
<gene>
    <name evidence="8" type="ORF">MYMAC_006267</name>
</gene>
<keyword evidence="5" id="KW-1015">Disulfide bond</keyword>
<evidence type="ECO:0000256" key="1">
    <source>
        <dbReference type="ARBA" id="ARBA00022714"/>
    </source>
</evidence>
<dbReference type="RefSeq" id="WP_239989131.1">
    <property type="nucleotide sequence ID" value="NZ_CP022203.1"/>
</dbReference>
<evidence type="ECO:0000256" key="2">
    <source>
        <dbReference type="ARBA" id="ARBA00022723"/>
    </source>
</evidence>
<evidence type="ECO:0000313" key="9">
    <source>
        <dbReference type="Proteomes" id="UP000217343"/>
    </source>
</evidence>
<feature type="domain" description="Rieske" evidence="7">
    <location>
        <begin position="75"/>
        <end position="175"/>
    </location>
</feature>
<dbReference type="GO" id="GO:0051537">
    <property type="term" value="F:2 iron, 2 sulfur cluster binding"/>
    <property type="evidence" value="ECO:0007669"/>
    <property type="project" value="UniProtKB-KW"/>
</dbReference>